<dbReference type="Proteomes" id="UP001162156">
    <property type="component" value="Unassembled WGS sequence"/>
</dbReference>
<dbReference type="EMBL" id="JANEYF010004179">
    <property type="protein sequence ID" value="KAJ8931967.1"/>
    <property type="molecule type" value="Genomic_DNA"/>
</dbReference>
<organism evidence="3 4">
    <name type="scientific">Rhamnusium bicolor</name>
    <dbReference type="NCBI Taxonomy" id="1586634"/>
    <lineage>
        <taxon>Eukaryota</taxon>
        <taxon>Metazoa</taxon>
        <taxon>Ecdysozoa</taxon>
        <taxon>Arthropoda</taxon>
        <taxon>Hexapoda</taxon>
        <taxon>Insecta</taxon>
        <taxon>Pterygota</taxon>
        <taxon>Neoptera</taxon>
        <taxon>Endopterygota</taxon>
        <taxon>Coleoptera</taxon>
        <taxon>Polyphaga</taxon>
        <taxon>Cucujiformia</taxon>
        <taxon>Chrysomeloidea</taxon>
        <taxon>Cerambycidae</taxon>
        <taxon>Lepturinae</taxon>
        <taxon>Rhagiini</taxon>
        <taxon>Rhamnusium</taxon>
    </lineage>
</organism>
<evidence type="ECO:0000313" key="3">
    <source>
        <dbReference type="EMBL" id="KAJ8931967.1"/>
    </source>
</evidence>
<dbReference type="PANTHER" id="PTHR46599:SF3">
    <property type="entry name" value="PIGGYBAC TRANSPOSABLE ELEMENT-DERIVED PROTEIN 4"/>
    <property type="match status" value="1"/>
</dbReference>
<evidence type="ECO:0000313" key="4">
    <source>
        <dbReference type="Proteomes" id="UP001162156"/>
    </source>
</evidence>
<feature type="region of interest" description="Disordered" evidence="1">
    <location>
        <begin position="1"/>
        <end position="29"/>
    </location>
</feature>
<dbReference type="InterPro" id="IPR029526">
    <property type="entry name" value="PGBD"/>
</dbReference>
<dbReference type="AlphaFoldDB" id="A0AAV8WZP3"/>
<sequence>MFMDSDDNFVPDDESDDSTDMDDNDRDIPTNMKNFQFSKTNELLQAIPRNEPIDYFRAILDDEFLDLIVIETNFYAETMFLSEDDSKNSKITRWKPATSSEMLTFIGYIKNMMHKSDIKLYMVTEPNGTISKSLVYTGALDVDIEWKGHTTQVVLDLLQNYLDSGHSVYLDNFYNSFELADKLTSRNTYYTGTLNSKRTNNPKELLAKKIKNG</sequence>
<feature type="compositionally biased region" description="Acidic residues" evidence="1">
    <location>
        <begin position="1"/>
        <end position="25"/>
    </location>
</feature>
<dbReference type="Pfam" id="PF13843">
    <property type="entry name" value="DDE_Tnp_1_7"/>
    <property type="match status" value="1"/>
</dbReference>
<evidence type="ECO:0000259" key="2">
    <source>
        <dbReference type="Pfam" id="PF13843"/>
    </source>
</evidence>
<protein>
    <recommendedName>
        <fullName evidence="2">PiggyBac transposable element-derived protein domain-containing protein</fullName>
    </recommendedName>
</protein>
<comment type="caution">
    <text evidence="3">The sequence shown here is derived from an EMBL/GenBank/DDBJ whole genome shotgun (WGS) entry which is preliminary data.</text>
</comment>
<gene>
    <name evidence="3" type="ORF">NQ314_015076</name>
</gene>
<reference evidence="3" key="1">
    <citation type="journal article" date="2023" name="Insect Mol. Biol.">
        <title>Genome sequencing provides insights into the evolution of gene families encoding plant cell wall-degrading enzymes in longhorned beetles.</title>
        <authorList>
            <person name="Shin N.R."/>
            <person name="Okamura Y."/>
            <person name="Kirsch R."/>
            <person name="Pauchet Y."/>
        </authorList>
    </citation>
    <scope>NUCLEOTIDE SEQUENCE</scope>
    <source>
        <strain evidence="3">RBIC_L_NR</strain>
    </source>
</reference>
<accession>A0AAV8WZP3</accession>
<name>A0AAV8WZP3_9CUCU</name>
<proteinExistence type="predicted"/>
<evidence type="ECO:0000256" key="1">
    <source>
        <dbReference type="SAM" id="MobiDB-lite"/>
    </source>
</evidence>
<feature type="domain" description="PiggyBac transposable element-derived protein" evidence="2">
    <location>
        <begin position="108"/>
        <end position="212"/>
    </location>
</feature>
<keyword evidence="4" id="KW-1185">Reference proteome</keyword>
<dbReference type="PANTHER" id="PTHR46599">
    <property type="entry name" value="PIGGYBAC TRANSPOSABLE ELEMENT-DERIVED PROTEIN 4"/>
    <property type="match status" value="1"/>
</dbReference>